<keyword evidence="17" id="KW-1185">Reference proteome</keyword>
<organism evidence="16 17">
    <name type="scientific">Paenibacillus agricola</name>
    <dbReference type="NCBI Taxonomy" id="2716264"/>
    <lineage>
        <taxon>Bacteria</taxon>
        <taxon>Bacillati</taxon>
        <taxon>Bacillota</taxon>
        <taxon>Bacilli</taxon>
        <taxon>Bacillales</taxon>
        <taxon>Paenibacillaceae</taxon>
        <taxon>Paenibacillus</taxon>
    </lineage>
</organism>
<gene>
    <name evidence="16" type="ORF">G9U52_08090</name>
</gene>
<dbReference type="PROSITE" id="PS50110">
    <property type="entry name" value="RESPONSE_REGULATORY"/>
    <property type="match status" value="1"/>
</dbReference>
<evidence type="ECO:0000259" key="15">
    <source>
        <dbReference type="PROSITE" id="PS51755"/>
    </source>
</evidence>
<dbReference type="InterPro" id="IPR011006">
    <property type="entry name" value="CheY-like_superfamily"/>
</dbReference>
<name>A0ABX0J0N4_9BACL</name>
<dbReference type="Gene3D" id="3.40.50.2300">
    <property type="match status" value="1"/>
</dbReference>
<dbReference type="InterPro" id="IPR001867">
    <property type="entry name" value="OmpR/PhoB-type_DNA-bd"/>
</dbReference>
<dbReference type="PANTHER" id="PTHR48111:SF49">
    <property type="entry name" value="HEME RESPONSE REGULATOR HSSR"/>
    <property type="match status" value="1"/>
</dbReference>
<feature type="domain" description="OmpR/PhoB-type" evidence="15">
    <location>
        <begin position="125"/>
        <end position="223"/>
    </location>
</feature>
<dbReference type="CDD" id="cd00383">
    <property type="entry name" value="trans_reg_C"/>
    <property type="match status" value="1"/>
</dbReference>
<evidence type="ECO:0000313" key="16">
    <source>
        <dbReference type="EMBL" id="NHN29795.1"/>
    </source>
</evidence>
<evidence type="ECO:0000259" key="14">
    <source>
        <dbReference type="PROSITE" id="PS50110"/>
    </source>
</evidence>
<evidence type="ECO:0000256" key="13">
    <source>
        <dbReference type="PROSITE-ProRule" id="PRU01091"/>
    </source>
</evidence>
<dbReference type="Gene3D" id="6.10.250.690">
    <property type="match status" value="1"/>
</dbReference>
<keyword evidence="9" id="KW-0804">Transcription</keyword>
<comment type="subcellular location">
    <subcellularLocation>
        <location evidence="1">Cytoplasm</location>
    </subcellularLocation>
</comment>
<dbReference type="Pfam" id="PF00072">
    <property type="entry name" value="Response_reg"/>
    <property type="match status" value="1"/>
</dbReference>
<keyword evidence="7 13" id="KW-0238">DNA-binding</keyword>
<evidence type="ECO:0000256" key="8">
    <source>
        <dbReference type="ARBA" id="ARBA00023159"/>
    </source>
</evidence>
<keyword evidence="3 12" id="KW-0597">Phosphoprotein</keyword>
<dbReference type="PANTHER" id="PTHR48111">
    <property type="entry name" value="REGULATOR OF RPOS"/>
    <property type="match status" value="1"/>
</dbReference>
<feature type="DNA-binding region" description="OmpR/PhoB-type" evidence="13">
    <location>
        <begin position="125"/>
        <end position="223"/>
    </location>
</feature>
<evidence type="ECO:0000256" key="10">
    <source>
        <dbReference type="ARBA" id="ARBA00037471"/>
    </source>
</evidence>
<dbReference type="Proteomes" id="UP001165962">
    <property type="component" value="Unassembled WGS sequence"/>
</dbReference>
<sequence>MATIMIVDDELHIRELMKVYMQQEGFEVVEAENGVEALHKIERTRIDLVILDIMMPQMDGWDLCIELRNQFPDLPLLIVTAKGETGQKVKGFQLGTDDYLVKPFDPEELVVRVKALMKRYRIEASQKVQFGDVELNRQSFEVIKNGERITLPLKEFELLFKLFSHPNQIFTRNQLIEQIWGMDYEGDDRTVDVHVKRLRERFPETDSSFAIVTIRGLGYKLEVKP</sequence>
<keyword evidence="4" id="KW-0902">Two-component regulatory system</keyword>
<evidence type="ECO:0000256" key="7">
    <source>
        <dbReference type="ARBA" id="ARBA00023125"/>
    </source>
</evidence>
<dbReference type="SUPFAM" id="SSF52172">
    <property type="entry name" value="CheY-like"/>
    <property type="match status" value="1"/>
</dbReference>
<evidence type="ECO:0000256" key="2">
    <source>
        <dbReference type="ARBA" id="ARBA00022490"/>
    </source>
</evidence>
<evidence type="ECO:0000256" key="6">
    <source>
        <dbReference type="ARBA" id="ARBA00023026"/>
    </source>
</evidence>
<evidence type="ECO:0000256" key="5">
    <source>
        <dbReference type="ARBA" id="ARBA00023015"/>
    </source>
</evidence>
<comment type="function">
    <text evidence="10">Member of the two-component regulatory system HssS/HssR involved in intracellular heme homeostasis and tempering of staphylococcal virulence. Phosphorylated HssR binds to a direct repeat sequence within hrtAB promoter and activates the expression of hrtAB, an efflux pump, in response to extracellular heme, hemin, hemoglobin or blood.</text>
</comment>
<keyword evidence="2" id="KW-0963">Cytoplasm</keyword>
<dbReference type="SMART" id="SM00448">
    <property type="entry name" value="REC"/>
    <property type="match status" value="1"/>
</dbReference>
<accession>A0ABX0J0N4</accession>
<dbReference type="Pfam" id="PF00486">
    <property type="entry name" value="Trans_reg_C"/>
    <property type="match status" value="1"/>
</dbReference>
<evidence type="ECO:0000256" key="9">
    <source>
        <dbReference type="ARBA" id="ARBA00023163"/>
    </source>
</evidence>
<feature type="modified residue" description="4-aspartylphosphate" evidence="12">
    <location>
        <position position="52"/>
    </location>
</feature>
<keyword evidence="5" id="KW-0805">Transcription regulation</keyword>
<dbReference type="RefSeq" id="WP_166148078.1">
    <property type="nucleotide sequence ID" value="NZ_JAAOIW010000002.1"/>
</dbReference>
<dbReference type="InterPro" id="IPR036388">
    <property type="entry name" value="WH-like_DNA-bd_sf"/>
</dbReference>
<protein>
    <recommendedName>
        <fullName evidence="11">Heme response regulator HssR</fullName>
    </recommendedName>
</protein>
<dbReference type="CDD" id="cd17574">
    <property type="entry name" value="REC_OmpR"/>
    <property type="match status" value="1"/>
</dbReference>
<evidence type="ECO:0000256" key="12">
    <source>
        <dbReference type="PROSITE-ProRule" id="PRU00169"/>
    </source>
</evidence>
<dbReference type="Gene3D" id="1.10.10.10">
    <property type="entry name" value="Winged helix-like DNA-binding domain superfamily/Winged helix DNA-binding domain"/>
    <property type="match status" value="1"/>
</dbReference>
<dbReference type="InterPro" id="IPR039420">
    <property type="entry name" value="WalR-like"/>
</dbReference>
<evidence type="ECO:0000313" key="17">
    <source>
        <dbReference type="Proteomes" id="UP001165962"/>
    </source>
</evidence>
<comment type="caution">
    <text evidence="16">The sequence shown here is derived from an EMBL/GenBank/DDBJ whole genome shotgun (WGS) entry which is preliminary data.</text>
</comment>
<dbReference type="InterPro" id="IPR001789">
    <property type="entry name" value="Sig_transdc_resp-reg_receiver"/>
</dbReference>
<evidence type="ECO:0000256" key="3">
    <source>
        <dbReference type="ARBA" id="ARBA00022553"/>
    </source>
</evidence>
<keyword evidence="6" id="KW-0843">Virulence</keyword>
<dbReference type="EMBL" id="JAAOIW010000002">
    <property type="protein sequence ID" value="NHN29795.1"/>
    <property type="molecule type" value="Genomic_DNA"/>
</dbReference>
<feature type="domain" description="Response regulatory" evidence="14">
    <location>
        <begin position="3"/>
        <end position="117"/>
    </location>
</feature>
<dbReference type="PROSITE" id="PS51755">
    <property type="entry name" value="OMPR_PHOB"/>
    <property type="match status" value="1"/>
</dbReference>
<evidence type="ECO:0000256" key="11">
    <source>
        <dbReference type="ARBA" id="ARBA00039976"/>
    </source>
</evidence>
<evidence type="ECO:0000256" key="4">
    <source>
        <dbReference type="ARBA" id="ARBA00023012"/>
    </source>
</evidence>
<evidence type="ECO:0000256" key="1">
    <source>
        <dbReference type="ARBA" id="ARBA00004496"/>
    </source>
</evidence>
<dbReference type="SMART" id="SM00862">
    <property type="entry name" value="Trans_reg_C"/>
    <property type="match status" value="1"/>
</dbReference>
<proteinExistence type="predicted"/>
<keyword evidence="8" id="KW-0010">Activator</keyword>
<reference evidence="16" key="1">
    <citation type="submission" date="2020-03" db="EMBL/GenBank/DDBJ databases">
        <title>Draft sequencing of Paenibacilllus sp. S3N08.</title>
        <authorList>
            <person name="Kim D.-U."/>
        </authorList>
    </citation>
    <scope>NUCLEOTIDE SEQUENCE</scope>
    <source>
        <strain evidence="16">S3N08</strain>
    </source>
</reference>